<dbReference type="AlphaFoldDB" id="A0A6L8V6L3"/>
<dbReference type="SUPFAM" id="SSF53448">
    <property type="entry name" value="Nucleotide-diphospho-sugar transferases"/>
    <property type="match status" value="1"/>
</dbReference>
<evidence type="ECO:0000313" key="4">
    <source>
        <dbReference type="Proteomes" id="UP000481087"/>
    </source>
</evidence>
<gene>
    <name evidence="3" type="ORF">GQF01_24345</name>
</gene>
<keyword evidence="4" id="KW-1185">Reference proteome</keyword>
<evidence type="ECO:0000259" key="2">
    <source>
        <dbReference type="Pfam" id="PF00535"/>
    </source>
</evidence>
<accession>A0A6L8V6L3</accession>
<dbReference type="CDD" id="cd02511">
    <property type="entry name" value="Beta4Glucosyltransferase"/>
    <property type="match status" value="1"/>
</dbReference>
<dbReference type="Pfam" id="PF00535">
    <property type="entry name" value="Glycos_transf_2"/>
    <property type="match status" value="1"/>
</dbReference>
<dbReference type="SMART" id="SM00028">
    <property type="entry name" value="TPR"/>
    <property type="match status" value="4"/>
</dbReference>
<keyword evidence="1" id="KW-0802">TPR repeat</keyword>
<dbReference type="InterPro" id="IPR029044">
    <property type="entry name" value="Nucleotide-diphossugar_trans"/>
</dbReference>
<dbReference type="Pfam" id="PF13432">
    <property type="entry name" value="TPR_16"/>
    <property type="match status" value="1"/>
</dbReference>
<dbReference type="Gene3D" id="3.90.550.10">
    <property type="entry name" value="Spore Coat Polysaccharide Biosynthesis Protein SpsA, Chain A"/>
    <property type="match status" value="1"/>
</dbReference>
<dbReference type="EMBL" id="WTUZ01000022">
    <property type="protein sequence ID" value="MZQ85251.1"/>
    <property type="molecule type" value="Genomic_DNA"/>
</dbReference>
<dbReference type="SUPFAM" id="SSF48452">
    <property type="entry name" value="TPR-like"/>
    <property type="match status" value="2"/>
</dbReference>
<reference evidence="3 4" key="1">
    <citation type="submission" date="2019-12" db="EMBL/GenBank/DDBJ databases">
        <title>Paenibacillus sp. nov. sp. isolated from soil.</title>
        <authorList>
            <person name="Kim J."/>
            <person name="Jeong S.E."/>
            <person name="Jung H.S."/>
            <person name="Jeon C.O."/>
        </authorList>
    </citation>
    <scope>NUCLEOTIDE SEQUENCE [LARGE SCALE GENOMIC DNA]</scope>
    <source>
        <strain evidence="3 4">5J-6</strain>
    </source>
</reference>
<dbReference type="Gene3D" id="1.25.40.10">
    <property type="entry name" value="Tetratricopeptide repeat domain"/>
    <property type="match status" value="2"/>
</dbReference>
<dbReference type="GO" id="GO:0016740">
    <property type="term" value="F:transferase activity"/>
    <property type="evidence" value="ECO:0007669"/>
    <property type="project" value="UniProtKB-KW"/>
</dbReference>
<comment type="caution">
    <text evidence="3">The sequence shown here is derived from an EMBL/GenBank/DDBJ whole genome shotgun (WGS) entry which is preliminary data.</text>
</comment>
<dbReference type="PANTHER" id="PTHR43630:SF2">
    <property type="entry name" value="GLYCOSYLTRANSFERASE"/>
    <property type="match status" value="1"/>
</dbReference>
<dbReference type="RefSeq" id="WP_161409367.1">
    <property type="nucleotide sequence ID" value="NZ_WTUZ01000022.1"/>
</dbReference>
<protein>
    <submittedName>
        <fullName evidence="3">Glycosyltransferase</fullName>
    </submittedName>
</protein>
<feature type="domain" description="Glycosyltransferase 2-like" evidence="2">
    <location>
        <begin position="105"/>
        <end position="189"/>
    </location>
</feature>
<evidence type="ECO:0000256" key="1">
    <source>
        <dbReference type="PROSITE-ProRule" id="PRU00339"/>
    </source>
</evidence>
<organism evidence="3 4">
    <name type="scientific">Paenibacillus silvestris</name>
    <dbReference type="NCBI Taxonomy" id="2606219"/>
    <lineage>
        <taxon>Bacteria</taxon>
        <taxon>Bacillati</taxon>
        <taxon>Bacillota</taxon>
        <taxon>Bacilli</taxon>
        <taxon>Bacillales</taxon>
        <taxon>Paenibacillaceae</taxon>
        <taxon>Paenibacillus</taxon>
    </lineage>
</organism>
<evidence type="ECO:0000313" key="3">
    <source>
        <dbReference type="EMBL" id="MZQ85251.1"/>
    </source>
</evidence>
<proteinExistence type="predicted"/>
<dbReference type="InterPro" id="IPR001173">
    <property type="entry name" value="Glyco_trans_2-like"/>
</dbReference>
<keyword evidence="3" id="KW-0808">Transferase</keyword>
<dbReference type="Proteomes" id="UP000481087">
    <property type="component" value="Unassembled WGS sequence"/>
</dbReference>
<name>A0A6L8V6L3_9BACL</name>
<dbReference type="InterPro" id="IPR019734">
    <property type="entry name" value="TPR_rpt"/>
</dbReference>
<feature type="repeat" description="TPR" evidence="1">
    <location>
        <begin position="35"/>
        <end position="68"/>
    </location>
</feature>
<dbReference type="PANTHER" id="PTHR43630">
    <property type="entry name" value="POLY-BETA-1,6-N-ACETYL-D-GLUCOSAMINE SYNTHASE"/>
    <property type="match status" value="1"/>
</dbReference>
<dbReference type="InterPro" id="IPR011990">
    <property type="entry name" value="TPR-like_helical_dom_sf"/>
</dbReference>
<sequence length="479" mass="54929">MLSKQSSLIDDLRNRRYKDAETASKDLIRANPLEAQSWVFLGEALMHQGYGDAANKVFQRAWLLDPEATWVAPILHTLKSVPLGDERVDIEGLLRVRKVTITAGIISCNMEDTIVRCLESLQGAVDHIVLLDCSTDRTAELASQFANVRVIPFVWEDDFAAARNRGLTHMTTDWVFWMDADEFLIKEDVDTIREVAGLYHDSPLPVILCLWQINFIQGQLKHNFAQTRIFPLRRGLRYWGRVHEQVGTELGLYHAEASRHKVKVRVFHDGYEPEIMASKGKIDRNLSLLRMMIQEEPGNPAWWFYQGRELLGAGQQEEAVKSLIEAERKAGTQPLFGRLLEIYKFLIDIYFLRRDWKKAELYCKKALDYQSDFPDAHYMLAQVRMKQADQLYKDAELGLQQAKEAFHSFRSIVAPDHEIAEWKSDAGLGDIAFRSGKLAMARKCYSNVSRKNNASLTNVISKKLAAIEAERQRLNQQSE</sequence>
<dbReference type="PROSITE" id="PS50005">
    <property type="entry name" value="TPR"/>
    <property type="match status" value="1"/>
</dbReference>